<organism evidence="3 4">
    <name type="scientific">Georgenia soli</name>
    <dbReference type="NCBI Taxonomy" id="638953"/>
    <lineage>
        <taxon>Bacteria</taxon>
        <taxon>Bacillati</taxon>
        <taxon>Actinomycetota</taxon>
        <taxon>Actinomycetes</taxon>
        <taxon>Micrococcales</taxon>
        <taxon>Bogoriellaceae</taxon>
        <taxon>Georgenia</taxon>
    </lineage>
</organism>
<feature type="region of interest" description="Disordered" evidence="1">
    <location>
        <begin position="26"/>
        <end position="63"/>
    </location>
</feature>
<keyword evidence="2" id="KW-0732">Signal</keyword>
<reference evidence="3 4" key="1">
    <citation type="submission" date="2017-10" db="EMBL/GenBank/DDBJ databases">
        <title>Sequencing the genomes of 1000 actinobacteria strains.</title>
        <authorList>
            <person name="Klenk H.-P."/>
        </authorList>
    </citation>
    <scope>NUCLEOTIDE SEQUENCE [LARGE SCALE GENOMIC DNA]</scope>
    <source>
        <strain evidence="3 4">DSM 21838</strain>
    </source>
</reference>
<evidence type="ECO:0000313" key="3">
    <source>
        <dbReference type="EMBL" id="PFG39180.1"/>
    </source>
</evidence>
<dbReference type="PROSITE" id="PS51257">
    <property type="entry name" value="PROKAR_LIPOPROTEIN"/>
    <property type="match status" value="1"/>
</dbReference>
<keyword evidence="4" id="KW-1185">Reference proteome</keyword>
<evidence type="ECO:0000256" key="2">
    <source>
        <dbReference type="SAM" id="SignalP"/>
    </source>
</evidence>
<name>A0A2A9ELR9_9MICO</name>
<feature type="compositionally biased region" description="Gly residues" evidence="1">
    <location>
        <begin position="27"/>
        <end position="40"/>
    </location>
</feature>
<dbReference type="AlphaFoldDB" id="A0A2A9ELR9"/>
<evidence type="ECO:0000256" key="1">
    <source>
        <dbReference type="SAM" id="MobiDB-lite"/>
    </source>
</evidence>
<evidence type="ECO:0000313" key="4">
    <source>
        <dbReference type="Proteomes" id="UP000222106"/>
    </source>
</evidence>
<protein>
    <submittedName>
        <fullName evidence="3">Uncharacterized protein</fullName>
    </submittedName>
</protein>
<dbReference type="RefSeq" id="WP_098483332.1">
    <property type="nucleotide sequence ID" value="NZ_PDJI01000004.1"/>
</dbReference>
<dbReference type="EMBL" id="PDJI01000004">
    <property type="protein sequence ID" value="PFG39180.1"/>
    <property type="molecule type" value="Genomic_DNA"/>
</dbReference>
<gene>
    <name evidence="3" type="ORF">ATJ97_1675</name>
</gene>
<sequence>MRARSGLRAVTAVVLLASVLTACAAGSGDGGGTATGGGEPGTSAPGGYMSGGPATGTADGTDGSAAAATTLQVAQTDLGPILVDGNVGGVWFVVGPDGRPITTSPSK</sequence>
<dbReference type="Proteomes" id="UP000222106">
    <property type="component" value="Unassembled WGS sequence"/>
</dbReference>
<comment type="caution">
    <text evidence="3">The sequence shown here is derived from an EMBL/GenBank/DDBJ whole genome shotgun (WGS) entry which is preliminary data.</text>
</comment>
<feature type="signal peptide" evidence="2">
    <location>
        <begin position="1"/>
        <end position="24"/>
    </location>
</feature>
<proteinExistence type="predicted"/>
<feature type="chain" id="PRO_5012225161" evidence="2">
    <location>
        <begin position="25"/>
        <end position="107"/>
    </location>
</feature>
<accession>A0A2A9ELR9</accession>